<feature type="non-terminal residue" evidence="1">
    <location>
        <position position="1"/>
    </location>
</feature>
<sequence length="139" mass="15753">RNGHRGPRNSSLVSAFSRLMMTTMAASLLPWFLRRPTDHQEWPPRSKELPSCIRLQQAMMTTMAASLLPWILRCPVVHQEWPPRSKELQSCVRLQQAHDDNHGSLIATMVFEASYRPPGMAAKVQGTPVMYPPPTGYDD</sequence>
<protein>
    <submittedName>
        <fullName evidence="1">Uncharacterized protein</fullName>
    </submittedName>
</protein>
<proteinExistence type="predicted"/>
<dbReference type="AlphaFoldDB" id="A0A1B6MS83"/>
<accession>A0A1B6MS83</accession>
<dbReference type="EMBL" id="GEBQ01001176">
    <property type="protein sequence ID" value="JAT38801.1"/>
    <property type="molecule type" value="Transcribed_RNA"/>
</dbReference>
<evidence type="ECO:0000313" key="1">
    <source>
        <dbReference type="EMBL" id="JAT38801.1"/>
    </source>
</evidence>
<name>A0A1B6MS83_9HEMI</name>
<organism evidence="1">
    <name type="scientific">Graphocephala atropunctata</name>
    <dbReference type="NCBI Taxonomy" id="36148"/>
    <lineage>
        <taxon>Eukaryota</taxon>
        <taxon>Metazoa</taxon>
        <taxon>Ecdysozoa</taxon>
        <taxon>Arthropoda</taxon>
        <taxon>Hexapoda</taxon>
        <taxon>Insecta</taxon>
        <taxon>Pterygota</taxon>
        <taxon>Neoptera</taxon>
        <taxon>Paraneoptera</taxon>
        <taxon>Hemiptera</taxon>
        <taxon>Auchenorrhyncha</taxon>
        <taxon>Membracoidea</taxon>
        <taxon>Cicadellidae</taxon>
        <taxon>Cicadellinae</taxon>
        <taxon>Cicadellini</taxon>
        <taxon>Graphocephala</taxon>
    </lineage>
</organism>
<feature type="non-terminal residue" evidence="1">
    <location>
        <position position="139"/>
    </location>
</feature>
<reference evidence="1" key="1">
    <citation type="submission" date="2015-11" db="EMBL/GenBank/DDBJ databases">
        <title>De novo transcriptome assembly of four potential Pierce s Disease insect vectors from Arizona vineyards.</title>
        <authorList>
            <person name="Tassone E.E."/>
        </authorList>
    </citation>
    <scope>NUCLEOTIDE SEQUENCE</scope>
</reference>
<gene>
    <name evidence="1" type="ORF">g.38363</name>
</gene>